<evidence type="ECO:0000256" key="3">
    <source>
        <dbReference type="ARBA" id="ARBA00022475"/>
    </source>
</evidence>
<evidence type="ECO:0000259" key="7">
    <source>
        <dbReference type="PROSITE" id="PS50893"/>
    </source>
</evidence>
<keyword evidence="4" id="KW-0547">Nucleotide-binding</keyword>
<accession>A0A060NN41</accession>
<keyword evidence="3" id="KW-1003">Cell membrane</keyword>
<evidence type="ECO:0000256" key="4">
    <source>
        <dbReference type="ARBA" id="ARBA00022741"/>
    </source>
</evidence>
<reference evidence="8 9" key="1">
    <citation type="journal article" date="2014" name="Nat. Commun.">
        <title>Physiological and genomic features of highly alkaliphilic hydrogen-utilizing Betaproteobacteria from a continental serpentinizing site.</title>
        <authorList>
            <person name="Suzuki S."/>
            <person name="Kuenen J.G."/>
            <person name="Schipper K."/>
            <person name="van der Velde S."/>
            <person name="Ishii S."/>
            <person name="Wu A."/>
            <person name="Sorokin D.Y."/>
            <person name="Tenney A."/>
            <person name="Meng X.Y."/>
            <person name="Morrill P.L."/>
            <person name="Kamagata Y."/>
            <person name="Muyzer G."/>
            <person name="Nealson K.H."/>
        </authorList>
    </citation>
    <scope>NUCLEOTIDE SEQUENCE [LARGE SCALE GENOMIC DNA]</scope>
    <source>
        <strain evidence="8 9">B1</strain>
    </source>
</reference>
<dbReference type="SUPFAM" id="SSF52540">
    <property type="entry name" value="P-loop containing nucleoside triphosphate hydrolases"/>
    <property type="match status" value="1"/>
</dbReference>
<evidence type="ECO:0000313" key="8">
    <source>
        <dbReference type="EMBL" id="BAO82790.1"/>
    </source>
</evidence>
<dbReference type="CDD" id="cd03235">
    <property type="entry name" value="ABC_Metallic_Cations"/>
    <property type="match status" value="1"/>
</dbReference>
<evidence type="ECO:0000256" key="2">
    <source>
        <dbReference type="ARBA" id="ARBA00022448"/>
    </source>
</evidence>
<protein>
    <submittedName>
        <fullName evidence="8">ABC-type Mn/Zn transport systems, ATPase component</fullName>
    </submittedName>
</protein>
<dbReference type="PANTHER" id="PTHR42734:SF5">
    <property type="entry name" value="IRON TRANSPORT SYSTEM ATP-BINDING PROTEIN HI_0361-RELATED"/>
    <property type="match status" value="1"/>
</dbReference>
<dbReference type="PROSITE" id="PS50893">
    <property type="entry name" value="ABC_TRANSPORTER_2"/>
    <property type="match status" value="1"/>
</dbReference>
<feature type="region of interest" description="Disordered" evidence="6">
    <location>
        <begin position="280"/>
        <end position="329"/>
    </location>
</feature>
<keyword evidence="9" id="KW-1185">Reference proteome</keyword>
<dbReference type="GO" id="GO:0016887">
    <property type="term" value="F:ATP hydrolysis activity"/>
    <property type="evidence" value="ECO:0007669"/>
    <property type="project" value="InterPro"/>
</dbReference>
<keyword evidence="2" id="KW-0813">Transport</keyword>
<name>A0A060NN41_9BURK</name>
<keyword evidence="3" id="KW-0472">Membrane</keyword>
<dbReference type="Gene3D" id="3.40.50.300">
    <property type="entry name" value="P-loop containing nucleotide triphosphate hydrolases"/>
    <property type="match status" value="1"/>
</dbReference>
<dbReference type="PROSITE" id="PS00211">
    <property type="entry name" value="ABC_TRANSPORTER_1"/>
    <property type="match status" value="1"/>
</dbReference>
<dbReference type="STRING" id="1458426.SMCB_0562"/>
<dbReference type="InterPro" id="IPR050153">
    <property type="entry name" value="Metal_Ion_Import_ABC"/>
</dbReference>
<dbReference type="InterPro" id="IPR003439">
    <property type="entry name" value="ABC_transporter-like_ATP-bd"/>
</dbReference>
<dbReference type="SMART" id="SM00382">
    <property type="entry name" value="AAA"/>
    <property type="match status" value="1"/>
</dbReference>
<sequence length="329" mass="35058">MRVPEPAPPAAPPYAAGAGAGAGASVAAPDSQPAAGLGLRLHNLTLGYERHPAVHHLSLFCPAGSKLAIVGPNGAGKSTLLRALAGQLRPLTGRIDCLAGQRVAYLPQTPQIDRSFPVTVLDMVQYGLWHQSGALGRWSAAQRQRCLEALASVGLQGFERRTIDTLSGGQFQRALFARLILQDADLLLLDEPFAAVDEGTTLDLLQLLERWSAAGKTVLVVLHDLSLVRRHFAHTLLLAREPIAFGATAAVLTPANLRRAMNMREAFDEGAPWCEAEAEPAVHGHHVHEHAHEHAHGDSHRHEEHGSGHSAQPSRSQVQAAPARAAGVL</sequence>
<dbReference type="Pfam" id="PF00005">
    <property type="entry name" value="ABC_tran"/>
    <property type="match status" value="1"/>
</dbReference>
<organism evidence="8 9">
    <name type="scientific">Serpentinimonas maccroryi</name>
    <dbReference type="NCBI Taxonomy" id="1458426"/>
    <lineage>
        <taxon>Bacteria</taxon>
        <taxon>Pseudomonadati</taxon>
        <taxon>Pseudomonadota</taxon>
        <taxon>Betaproteobacteria</taxon>
        <taxon>Burkholderiales</taxon>
        <taxon>Comamonadaceae</taxon>
        <taxon>Serpentinimonas</taxon>
    </lineage>
</organism>
<dbReference type="EMBL" id="AP014569">
    <property type="protein sequence ID" value="BAO82790.1"/>
    <property type="molecule type" value="Genomic_DNA"/>
</dbReference>
<dbReference type="InterPro" id="IPR027417">
    <property type="entry name" value="P-loop_NTPase"/>
</dbReference>
<proteinExistence type="inferred from homology"/>
<dbReference type="AlphaFoldDB" id="A0A060NN41"/>
<evidence type="ECO:0000256" key="5">
    <source>
        <dbReference type="ARBA" id="ARBA00022840"/>
    </source>
</evidence>
<dbReference type="Proteomes" id="UP000066014">
    <property type="component" value="Chromosome"/>
</dbReference>
<dbReference type="HOGENOM" id="CLU_000604_1_11_4"/>
<evidence type="ECO:0000256" key="6">
    <source>
        <dbReference type="SAM" id="MobiDB-lite"/>
    </source>
</evidence>
<dbReference type="PANTHER" id="PTHR42734">
    <property type="entry name" value="METAL TRANSPORT SYSTEM ATP-BINDING PROTEIN TM_0124-RELATED"/>
    <property type="match status" value="1"/>
</dbReference>
<evidence type="ECO:0000313" key="9">
    <source>
        <dbReference type="Proteomes" id="UP000066014"/>
    </source>
</evidence>
<keyword evidence="5" id="KW-0067">ATP-binding</keyword>
<dbReference type="KEGG" id="cbab:SMCB_0562"/>
<dbReference type="InterPro" id="IPR003593">
    <property type="entry name" value="AAA+_ATPase"/>
</dbReference>
<gene>
    <name evidence="8" type="ORF">SMCB_0562</name>
</gene>
<dbReference type="GO" id="GO:0005524">
    <property type="term" value="F:ATP binding"/>
    <property type="evidence" value="ECO:0007669"/>
    <property type="project" value="UniProtKB-KW"/>
</dbReference>
<feature type="compositionally biased region" description="Basic and acidic residues" evidence="6">
    <location>
        <begin position="290"/>
        <end position="307"/>
    </location>
</feature>
<comment type="similarity">
    <text evidence="1">Belongs to the ABC transporter superfamily.</text>
</comment>
<dbReference type="InterPro" id="IPR017871">
    <property type="entry name" value="ABC_transporter-like_CS"/>
</dbReference>
<feature type="domain" description="ABC transporter" evidence="7">
    <location>
        <begin position="39"/>
        <end position="265"/>
    </location>
</feature>
<evidence type="ECO:0000256" key="1">
    <source>
        <dbReference type="ARBA" id="ARBA00005417"/>
    </source>
</evidence>